<accession>A0AAU9AT49</accession>
<feature type="region of interest" description="Disordered" evidence="1">
    <location>
        <begin position="1"/>
        <end position="26"/>
    </location>
</feature>
<evidence type="ECO:0000313" key="3">
    <source>
        <dbReference type="Proteomes" id="UP000218824"/>
    </source>
</evidence>
<proteinExistence type="predicted"/>
<feature type="compositionally biased region" description="Low complexity" evidence="1">
    <location>
        <begin position="1"/>
        <end position="23"/>
    </location>
</feature>
<sequence length="109" mass="11485">MNMHNPSIDGAADGSAASIAPASQRATDHRARGRALGLGAPWIAALFVAPFAGEAYERVEYNGKLYACEHRCSITTFKDGSAHIRDALGGWAARIEVDGGVIVDEEGKT</sequence>
<dbReference type="AlphaFoldDB" id="A0AAU9AT49"/>
<dbReference type="Proteomes" id="UP000218824">
    <property type="component" value="Chromosome"/>
</dbReference>
<organism evidence="2 3">
    <name type="scientific">Lysobacter enzymogenes</name>
    <dbReference type="NCBI Taxonomy" id="69"/>
    <lineage>
        <taxon>Bacteria</taxon>
        <taxon>Pseudomonadati</taxon>
        <taxon>Pseudomonadota</taxon>
        <taxon>Gammaproteobacteria</taxon>
        <taxon>Lysobacterales</taxon>
        <taxon>Lysobacteraceae</taxon>
        <taxon>Lysobacter</taxon>
    </lineage>
</organism>
<dbReference type="GeneID" id="83066809"/>
<name>A0AAU9AT49_LYSEN</name>
<gene>
    <name evidence="2" type="ORF">LEN_4846</name>
</gene>
<reference evidence="2 3" key="1">
    <citation type="journal article" date="2017" name="DNA Res.">
        <title>Complete genome sequence and expression profile of the commercial lytic enzyme producer Lysobacter enzymogenes M497-1.</title>
        <authorList>
            <person name="Takami H."/>
            <person name="Toyoda A."/>
            <person name="Uchiyama I."/>
            <person name="Itoh T."/>
            <person name="Takaki Y."/>
            <person name="Arai W."/>
            <person name="Nishi S."/>
            <person name="Kawai M."/>
            <person name="Shinya K."/>
            <person name="Ikeda H."/>
        </authorList>
    </citation>
    <scope>NUCLEOTIDE SEQUENCE [LARGE SCALE GENOMIC DNA]</scope>
    <source>
        <strain evidence="2 3">M497-1</strain>
    </source>
</reference>
<protein>
    <submittedName>
        <fullName evidence="2">Uncharacterized protein</fullName>
    </submittedName>
</protein>
<dbReference type="KEGG" id="lem:LEN_4846"/>
<evidence type="ECO:0000313" key="2">
    <source>
        <dbReference type="EMBL" id="BAW00334.1"/>
    </source>
</evidence>
<evidence type="ECO:0000256" key="1">
    <source>
        <dbReference type="SAM" id="MobiDB-lite"/>
    </source>
</evidence>
<dbReference type="RefSeq" id="WP_172437349.1">
    <property type="nucleotide sequence ID" value="NZ_AP014940.1"/>
</dbReference>
<dbReference type="EMBL" id="AP014940">
    <property type="protein sequence ID" value="BAW00334.1"/>
    <property type="molecule type" value="Genomic_DNA"/>
</dbReference>